<organism evidence="2 3">
    <name type="scientific">Alternaria alternata</name>
    <name type="common">Alternaria rot fungus</name>
    <name type="synonym">Torula alternata</name>
    <dbReference type="NCBI Taxonomy" id="5599"/>
    <lineage>
        <taxon>Eukaryota</taxon>
        <taxon>Fungi</taxon>
        <taxon>Dikarya</taxon>
        <taxon>Ascomycota</taxon>
        <taxon>Pezizomycotina</taxon>
        <taxon>Dothideomycetes</taxon>
        <taxon>Pleosporomycetidae</taxon>
        <taxon>Pleosporales</taxon>
        <taxon>Pleosporineae</taxon>
        <taxon>Pleosporaceae</taxon>
        <taxon>Alternaria</taxon>
        <taxon>Alternaria sect. Alternaria</taxon>
        <taxon>Alternaria alternata complex</taxon>
    </lineage>
</organism>
<dbReference type="Proteomes" id="UP000291422">
    <property type="component" value="Unassembled WGS sequence"/>
</dbReference>
<evidence type="ECO:0000313" key="3">
    <source>
        <dbReference type="Proteomes" id="UP000291422"/>
    </source>
</evidence>
<sequence length="99" mass="11124">MLYFRTQFSSFFILSIFAIVITHYMTLESPKTFSESLEKSIEVLHMANDVTPSMPDLANTIRSLDGRQTSSHNDISDVKSTMTGFATVGADRQPIYKVP</sequence>
<dbReference type="AlphaFoldDB" id="A0A4V1WPV2"/>
<dbReference type="EMBL" id="PDXD01000080">
    <property type="protein sequence ID" value="RYN63896.1"/>
    <property type="molecule type" value="Genomic_DNA"/>
</dbReference>
<protein>
    <submittedName>
        <fullName evidence="2">Uncharacterized protein</fullName>
    </submittedName>
</protein>
<accession>A0A4V1WPV2</accession>
<keyword evidence="1" id="KW-1133">Transmembrane helix</keyword>
<comment type="caution">
    <text evidence="2">The sequence shown here is derived from an EMBL/GenBank/DDBJ whole genome shotgun (WGS) entry which is preliminary data.</text>
</comment>
<gene>
    <name evidence="2" type="ORF">AA0117_g12655</name>
</gene>
<keyword evidence="1" id="KW-0812">Transmembrane</keyword>
<name>A0A4V1WPV2_ALTAL</name>
<evidence type="ECO:0000313" key="2">
    <source>
        <dbReference type="EMBL" id="RYN63896.1"/>
    </source>
</evidence>
<evidence type="ECO:0000256" key="1">
    <source>
        <dbReference type="SAM" id="Phobius"/>
    </source>
</evidence>
<keyword evidence="1" id="KW-0472">Membrane</keyword>
<feature type="transmembrane region" description="Helical" evidence="1">
    <location>
        <begin position="6"/>
        <end position="27"/>
    </location>
</feature>
<proteinExistence type="predicted"/>
<reference evidence="3" key="1">
    <citation type="journal article" date="2019" name="bioRxiv">
        <title>Genomics, evolutionary history and diagnostics of the Alternaria alternata species group including apple and Asian pear pathotypes.</title>
        <authorList>
            <person name="Armitage A.D."/>
            <person name="Cockerton H.M."/>
            <person name="Sreenivasaprasad S."/>
            <person name="Woodhall J.W."/>
            <person name="Lane C.R."/>
            <person name="Harrison R.J."/>
            <person name="Clarkson J.P."/>
        </authorList>
    </citation>
    <scope>NUCLEOTIDE SEQUENCE [LARGE SCALE GENOMIC DNA]</scope>
    <source>
        <strain evidence="3">FERA 1177</strain>
    </source>
</reference>